<dbReference type="Pfam" id="PF02518">
    <property type="entry name" value="HATPase_c"/>
    <property type="match status" value="1"/>
</dbReference>
<dbReference type="InterPro" id="IPR003594">
    <property type="entry name" value="HATPase_dom"/>
</dbReference>
<keyword evidence="16" id="KW-1185">Reference proteome</keyword>
<evidence type="ECO:0000259" key="14">
    <source>
        <dbReference type="PROSITE" id="PS50885"/>
    </source>
</evidence>
<evidence type="ECO:0000256" key="10">
    <source>
        <dbReference type="ARBA" id="ARBA00023012"/>
    </source>
</evidence>
<comment type="caution">
    <text evidence="15">The sequence shown here is derived from an EMBL/GenBank/DDBJ whole genome shotgun (WGS) entry which is preliminary data.</text>
</comment>
<evidence type="ECO:0000256" key="11">
    <source>
        <dbReference type="ARBA" id="ARBA00023136"/>
    </source>
</evidence>
<keyword evidence="7 15" id="KW-0418">Kinase</keyword>
<evidence type="ECO:0000256" key="6">
    <source>
        <dbReference type="ARBA" id="ARBA00022741"/>
    </source>
</evidence>
<dbReference type="EC" id="2.7.13.3" evidence="15"/>
<keyword evidence="2" id="KW-1003">Cell membrane</keyword>
<feature type="domain" description="HAMP" evidence="14">
    <location>
        <begin position="314"/>
        <end position="366"/>
    </location>
</feature>
<evidence type="ECO:0000256" key="12">
    <source>
        <dbReference type="SAM" id="Coils"/>
    </source>
</evidence>
<dbReference type="PANTHER" id="PTHR34220">
    <property type="entry name" value="SENSOR HISTIDINE KINASE YPDA"/>
    <property type="match status" value="1"/>
</dbReference>
<evidence type="ECO:0000256" key="9">
    <source>
        <dbReference type="ARBA" id="ARBA00022989"/>
    </source>
</evidence>
<dbReference type="CDD" id="cd18773">
    <property type="entry name" value="PDC1_HK_sensor"/>
    <property type="match status" value="1"/>
</dbReference>
<dbReference type="Proteomes" id="UP001596022">
    <property type="component" value="Unassembled WGS sequence"/>
</dbReference>
<dbReference type="SMART" id="SM00387">
    <property type="entry name" value="HATPase_c"/>
    <property type="match status" value="1"/>
</dbReference>
<dbReference type="RefSeq" id="WP_376846429.1">
    <property type="nucleotide sequence ID" value="NZ_JBHSFW010000007.1"/>
</dbReference>
<dbReference type="InterPro" id="IPR050640">
    <property type="entry name" value="Bact_2-comp_sensor_kinase"/>
</dbReference>
<evidence type="ECO:0000256" key="4">
    <source>
        <dbReference type="ARBA" id="ARBA00022679"/>
    </source>
</evidence>
<dbReference type="EMBL" id="JBHSFW010000007">
    <property type="protein sequence ID" value="MFC4619334.1"/>
    <property type="molecule type" value="Genomic_DNA"/>
</dbReference>
<dbReference type="InterPro" id="IPR003660">
    <property type="entry name" value="HAMP_dom"/>
</dbReference>
<evidence type="ECO:0000256" key="2">
    <source>
        <dbReference type="ARBA" id="ARBA00022475"/>
    </source>
</evidence>
<dbReference type="Gene3D" id="3.30.565.10">
    <property type="entry name" value="Histidine kinase-like ATPase, C-terminal domain"/>
    <property type="match status" value="1"/>
</dbReference>
<keyword evidence="10" id="KW-0902">Two-component regulatory system</keyword>
<keyword evidence="8" id="KW-0067">ATP-binding</keyword>
<gene>
    <name evidence="15" type="ORF">ACFO4N_11480</name>
</gene>
<feature type="transmembrane region" description="Helical" evidence="13">
    <location>
        <begin position="7"/>
        <end position="29"/>
    </location>
</feature>
<evidence type="ECO:0000256" key="5">
    <source>
        <dbReference type="ARBA" id="ARBA00022692"/>
    </source>
</evidence>
<organism evidence="15 16">
    <name type="scientific">Camelliibacillus cellulosilyticus</name>
    <dbReference type="NCBI Taxonomy" id="2174486"/>
    <lineage>
        <taxon>Bacteria</taxon>
        <taxon>Bacillati</taxon>
        <taxon>Bacillota</taxon>
        <taxon>Bacilli</taxon>
        <taxon>Bacillales</taxon>
        <taxon>Sporolactobacillaceae</taxon>
        <taxon>Camelliibacillus</taxon>
    </lineage>
</organism>
<dbReference type="SUPFAM" id="SSF55874">
    <property type="entry name" value="ATPase domain of HSP90 chaperone/DNA topoisomerase II/histidine kinase"/>
    <property type="match status" value="1"/>
</dbReference>
<keyword evidence="9 13" id="KW-1133">Transmembrane helix</keyword>
<dbReference type="Pfam" id="PF06580">
    <property type="entry name" value="His_kinase"/>
    <property type="match status" value="1"/>
</dbReference>
<keyword evidence="3" id="KW-0597">Phosphoprotein</keyword>
<dbReference type="Pfam" id="PF02743">
    <property type="entry name" value="dCache_1"/>
    <property type="match status" value="1"/>
</dbReference>
<dbReference type="GO" id="GO:0004673">
    <property type="term" value="F:protein histidine kinase activity"/>
    <property type="evidence" value="ECO:0007669"/>
    <property type="project" value="UniProtKB-EC"/>
</dbReference>
<comment type="subcellular location">
    <subcellularLocation>
        <location evidence="1">Cell membrane</location>
        <topology evidence="1">Multi-pass membrane protein</topology>
    </subcellularLocation>
</comment>
<evidence type="ECO:0000256" key="7">
    <source>
        <dbReference type="ARBA" id="ARBA00022777"/>
    </source>
</evidence>
<keyword evidence="5 13" id="KW-0812">Transmembrane</keyword>
<dbReference type="Gene3D" id="3.30.450.20">
    <property type="entry name" value="PAS domain"/>
    <property type="match status" value="2"/>
</dbReference>
<reference evidence="16" key="1">
    <citation type="journal article" date="2019" name="Int. J. Syst. Evol. Microbiol.">
        <title>The Global Catalogue of Microorganisms (GCM) 10K type strain sequencing project: providing services to taxonomists for standard genome sequencing and annotation.</title>
        <authorList>
            <consortium name="The Broad Institute Genomics Platform"/>
            <consortium name="The Broad Institute Genome Sequencing Center for Infectious Disease"/>
            <person name="Wu L."/>
            <person name="Ma J."/>
        </authorList>
    </citation>
    <scope>NUCLEOTIDE SEQUENCE [LARGE SCALE GENOMIC DNA]</scope>
    <source>
        <strain evidence="16">CGMCC 1.16306</strain>
    </source>
</reference>
<keyword evidence="4 15" id="KW-0808">Transferase</keyword>
<name>A0ABV9GM75_9BACL</name>
<proteinExistence type="predicted"/>
<evidence type="ECO:0000256" key="8">
    <source>
        <dbReference type="ARBA" id="ARBA00022840"/>
    </source>
</evidence>
<sequence length="594" mass="67234">MSLRFKLVIGFVAFIILPLFLLGVGAFFVSEHMIEKKYSQLNEVTLKSVARNIDTIMNEVNQLSVSAIANPTVQQILSLDTAHMSDTELKLHTIDAEQALQKILYAYPFVYSVMLYDENGVSYKVGIYDSEAIPYKKLVAERFYKQAVKENGRPVWVGPYQYPDITGQGTVLTEIRKVKDIDTLRNIGTLVLQTNLDGIAENIKEFAPNDQFLLVNRDGLIFYDNHHHFQGNRLAGVMDKTLPLPSSYQTFKRAFNGRESLVSVYGLSLDNWRILSIRSWHSLSKEVETIVIWITVITAICLIGALLFNILFVNRTAESIINVVHLMKQVEEGNLYAAAKVEGSGEMKSLVVGFNSLVTRVRGLLEEVKEEQERKKKAEMMLLEAQIRPHFLFNTLESINALAIQNEGRKVSRMIHQLGQILRISMERHEEIPIQKEVDHLKSYLAIQKYRFENLFDYDVTMPETIKDHAILKLTLQPLVENAIHHAFHDLNKKGKIEVVLSDAGDTIHIFIRDNGSGIEPSVLARFQSAKPGLKPKEGGLGLKNVADRLRIRYGEKYGLMICSEPRGGTIIKCVIPKYKSGDQNGTNEGAFNR</sequence>
<accession>A0ABV9GM75</accession>
<protein>
    <submittedName>
        <fullName evidence="15">Sensor histidine kinase</fullName>
        <ecNumber evidence="15">2.7.13.3</ecNumber>
    </submittedName>
</protein>
<evidence type="ECO:0000256" key="1">
    <source>
        <dbReference type="ARBA" id="ARBA00004651"/>
    </source>
</evidence>
<evidence type="ECO:0000256" key="13">
    <source>
        <dbReference type="SAM" id="Phobius"/>
    </source>
</evidence>
<keyword evidence="6" id="KW-0547">Nucleotide-binding</keyword>
<feature type="transmembrane region" description="Helical" evidence="13">
    <location>
        <begin position="290"/>
        <end position="312"/>
    </location>
</feature>
<dbReference type="Gene3D" id="6.10.340.10">
    <property type="match status" value="1"/>
</dbReference>
<evidence type="ECO:0000313" key="15">
    <source>
        <dbReference type="EMBL" id="MFC4619334.1"/>
    </source>
</evidence>
<evidence type="ECO:0000313" key="16">
    <source>
        <dbReference type="Proteomes" id="UP001596022"/>
    </source>
</evidence>
<dbReference type="InterPro" id="IPR010559">
    <property type="entry name" value="Sig_transdc_His_kin_internal"/>
</dbReference>
<evidence type="ECO:0000256" key="3">
    <source>
        <dbReference type="ARBA" id="ARBA00022553"/>
    </source>
</evidence>
<keyword evidence="12" id="KW-0175">Coiled coil</keyword>
<keyword evidence="11 13" id="KW-0472">Membrane</keyword>
<dbReference type="PANTHER" id="PTHR34220:SF11">
    <property type="entry name" value="SENSOR PROTEIN KINASE HPTS"/>
    <property type="match status" value="1"/>
</dbReference>
<dbReference type="PROSITE" id="PS50885">
    <property type="entry name" value="HAMP"/>
    <property type="match status" value="1"/>
</dbReference>
<dbReference type="InterPro" id="IPR036890">
    <property type="entry name" value="HATPase_C_sf"/>
</dbReference>
<feature type="coiled-coil region" evidence="12">
    <location>
        <begin position="361"/>
        <end position="388"/>
    </location>
</feature>
<dbReference type="InterPro" id="IPR033479">
    <property type="entry name" value="dCache_1"/>
</dbReference>